<evidence type="ECO:0000256" key="6">
    <source>
        <dbReference type="ARBA" id="ARBA00022840"/>
    </source>
</evidence>
<reference evidence="10 11" key="1">
    <citation type="submission" date="2019-09" db="EMBL/GenBank/DDBJ databases">
        <title>Complete Genome Sequence of Lactobacillus nenjiangensis SH-Y15, isolated from sauerkraut.</title>
        <authorList>
            <person name="Yang H."/>
        </authorList>
    </citation>
    <scope>NUCLEOTIDE SEQUENCE [LARGE SCALE GENOMIC DNA]</scope>
    <source>
        <strain evidence="10 11">SH-Y15</strain>
    </source>
</reference>
<dbReference type="PROSITE" id="PS51219">
    <property type="entry name" value="DPCK"/>
    <property type="match status" value="1"/>
</dbReference>
<dbReference type="HAMAP" id="MF_00376">
    <property type="entry name" value="Dephospho_CoA_kinase"/>
    <property type="match status" value="1"/>
</dbReference>
<feature type="binding site" evidence="8">
    <location>
        <begin position="13"/>
        <end position="18"/>
    </location>
    <ligand>
        <name>ATP</name>
        <dbReference type="ChEBI" id="CHEBI:30616"/>
    </ligand>
</feature>
<accession>A0A5P1X311</accession>
<keyword evidence="6 8" id="KW-0067">ATP-binding</keyword>
<dbReference type="NCBIfam" id="TIGR00152">
    <property type="entry name" value="dephospho-CoA kinase"/>
    <property type="match status" value="1"/>
</dbReference>
<dbReference type="GO" id="GO:0015937">
    <property type="term" value="P:coenzyme A biosynthetic process"/>
    <property type="evidence" value="ECO:0007669"/>
    <property type="project" value="UniProtKB-UniRule"/>
</dbReference>
<keyword evidence="11" id="KW-1185">Reference proteome</keyword>
<dbReference type="InterPro" id="IPR027417">
    <property type="entry name" value="P-loop_NTPase"/>
</dbReference>
<dbReference type="UniPathway" id="UPA00241">
    <property type="reaction ID" value="UER00356"/>
</dbReference>
<dbReference type="EC" id="2.7.1.24" evidence="8 9"/>
<dbReference type="GO" id="GO:0004140">
    <property type="term" value="F:dephospho-CoA kinase activity"/>
    <property type="evidence" value="ECO:0007669"/>
    <property type="project" value="UniProtKB-UniRule"/>
</dbReference>
<dbReference type="PANTHER" id="PTHR10695:SF46">
    <property type="entry name" value="BIFUNCTIONAL COENZYME A SYNTHASE-RELATED"/>
    <property type="match status" value="1"/>
</dbReference>
<dbReference type="CDD" id="cd02022">
    <property type="entry name" value="DPCK"/>
    <property type="match status" value="1"/>
</dbReference>
<dbReference type="FunFam" id="3.40.50.300:FF:000991">
    <property type="entry name" value="Dephospho-CoA kinase"/>
    <property type="match status" value="1"/>
</dbReference>
<keyword evidence="2 8" id="KW-0963">Cytoplasm</keyword>
<name>A0A5P1X311_9LACO</name>
<evidence type="ECO:0000256" key="8">
    <source>
        <dbReference type="HAMAP-Rule" id="MF_00376"/>
    </source>
</evidence>
<dbReference type="RefSeq" id="WP_150203913.1">
    <property type="nucleotide sequence ID" value="NZ_CP043939.1"/>
</dbReference>
<comment type="pathway">
    <text evidence="8">Cofactor biosynthesis; coenzyme A biosynthesis; CoA from (R)-pantothenate: step 5/5.</text>
</comment>
<protein>
    <recommendedName>
        <fullName evidence="8 9">Dephospho-CoA kinase</fullName>
        <ecNumber evidence="8 9">2.7.1.24</ecNumber>
    </recommendedName>
    <alternativeName>
        <fullName evidence="8">Dephosphocoenzyme A kinase</fullName>
    </alternativeName>
</protein>
<dbReference type="InterPro" id="IPR001977">
    <property type="entry name" value="Depp_CoAkinase"/>
</dbReference>
<dbReference type="GO" id="GO:0005524">
    <property type="term" value="F:ATP binding"/>
    <property type="evidence" value="ECO:0007669"/>
    <property type="project" value="UniProtKB-UniRule"/>
</dbReference>
<comment type="catalytic activity">
    <reaction evidence="8">
        <text>3'-dephospho-CoA + ATP = ADP + CoA + H(+)</text>
        <dbReference type="Rhea" id="RHEA:18245"/>
        <dbReference type="ChEBI" id="CHEBI:15378"/>
        <dbReference type="ChEBI" id="CHEBI:30616"/>
        <dbReference type="ChEBI" id="CHEBI:57287"/>
        <dbReference type="ChEBI" id="CHEBI:57328"/>
        <dbReference type="ChEBI" id="CHEBI:456216"/>
        <dbReference type="EC" id="2.7.1.24"/>
    </reaction>
</comment>
<keyword evidence="4 8" id="KW-0547">Nucleotide-binding</keyword>
<evidence type="ECO:0000256" key="9">
    <source>
        <dbReference type="NCBIfam" id="TIGR00152"/>
    </source>
</evidence>
<proteinExistence type="inferred from homology"/>
<dbReference type="Gene3D" id="3.40.50.300">
    <property type="entry name" value="P-loop containing nucleotide triphosphate hydrolases"/>
    <property type="match status" value="1"/>
</dbReference>
<evidence type="ECO:0000256" key="2">
    <source>
        <dbReference type="ARBA" id="ARBA00022490"/>
    </source>
</evidence>
<gene>
    <name evidence="8" type="primary">coaE</name>
    <name evidence="10" type="ORF">F0161_05055</name>
</gene>
<sequence>MTTMVLGLTGSIATGKSTVSAFFRELNIPVIDADLVAREVTEPHSLGLQRIAAYFGEKVLNPDGTMNRGYLGQRVFGNPAELKVLTNITAPLIRVAIIDELAAYKVKQIPLVVLDMPLLYEQHYETVVDQVMVVCTTEEQQLNRLMQRNGLTQVAAQQRIDSQISIAEKIKLADVVIDNTGDVAETKRQVVKWLEEQSFRNEE</sequence>
<dbReference type="KEGG" id="lnn:F0161_05055"/>
<evidence type="ECO:0000313" key="11">
    <source>
        <dbReference type="Proteomes" id="UP000325295"/>
    </source>
</evidence>
<organism evidence="10 11">
    <name type="scientific">Paucilactobacillus nenjiangensis</name>
    <dbReference type="NCBI Taxonomy" id="1296540"/>
    <lineage>
        <taxon>Bacteria</taxon>
        <taxon>Bacillati</taxon>
        <taxon>Bacillota</taxon>
        <taxon>Bacilli</taxon>
        <taxon>Lactobacillales</taxon>
        <taxon>Lactobacillaceae</taxon>
        <taxon>Paucilactobacillus</taxon>
    </lineage>
</organism>
<evidence type="ECO:0000256" key="1">
    <source>
        <dbReference type="ARBA" id="ARBA00009018"/>
    </source>
</evidence>
<comment type="subcellular location">
    <subcellularLocation>
        <location evidence="8">Cytoplasm</location>
    </subcellularLocation>
</comment>
<keyword evidence="3 8" id="KW-0808">Transferase</keyword>
<keyword evidence="5 8" id="KW-0418">Kinase</keyword>
<comment type="function">
    <text evidence="8">Catalyzes the phosphorylation of the 3'-hydroxyl group of dephosphocoenzyme A to form coenzyme A.</text>
</comment>
<evidence type="ECO:0000256" key="4">
    <source>
        <dbReference type="ARBA" id="ARBA00022741"/>
    </source>
</evidence>
<dbReference type="OrthoDB" id="9812943at2"/>
<evidence type="ECO:0000256" key="7">
    <source>
        <dbReference type="ARBA" id="ARBA00022993"/>
    </source>
</evidence>
<evidence type="ECO:0000256" key="3">
    <source>
        <dbReference type="ARBA" id="ARBA00022679"/>
    </source>
</evidence>
<evidence type="ECO:0000256" key="5">
    <source>
        <dbReference type="ARBA" id="ARBA00022777"/>
    </source>
</evidence>
<dbReference type="PANTHER" id="PTHR10695">
    <property type="entry name" value="DEPHOSPHO-COA KINASE-RELATED"/>
    <property type="match status" value="1"/>
</dbReference>
<comment type="similarity">
    <text evidence="1 8">Belongs to the CoaE family.</text>
</comment>
<dbReference type="SUPFAM" id="SSF52540">
    <property type="entry name" value="P-loop containing nucleoside triphosphate hydrolases"/>
    <property type="match status" value="1"/>
</dbReference>
<keyword evidence="7 8" id="KW-0173">Coenzyme A biosynthesis</keyword>
<evidence type="ECO:0000313" key="10">
    <source>
        <dbReference type="EMBL" id="QER67284.1"/>
    </source>
</evidence>
<dbReference type="EMBL" id="CP043939">
    <property type="protein sequence ID" value="QER67284.1"/>
    <property type="molecule type" value="Genomic_DNA"/>
</dbReference>
<dbReference type="Pfam" id="PF01121">
    <property type="entry name" value="CoaE"/>
    <property type="match status" value="1"/>
</dbReference>
<dbReference type="Proteomes" id="UP000325295">
    <property type="component" value="Chromosome"/>
</dbReference>
<dbReference type="AlphaFoldDB" id="A0A5P1X311"/>
<dbReference type="GO" id="GO:0005737">
    <property type="term" value="C:cytoplasm"/>
    <property type="evidence" value="ECO:0007669"/>
    <property type="project" value="UniProtKB-SubCell"/>
</dbReference>